<accession>A0ABT3RS55</accession>
<dbReference type="InterPro" id="IPR046601">
    <property type="entry name" value="DUF6660"/>
</dbReference>
<gene>
    <name evidence="1" type="ORF">OO013_09895</name>
</gene>
<name>A0ABT3RS55_9BACT</name>
<organism evidence="1 2">
    <name type="scientific">Mangrovivirga halotolerans</name>
    <dbReference type="NCBI Taxonomy" id="2993936"/>
    <lineage>
        <taxon>Bacteria</taxon>
        <taxon>Pseudomonadati</taxon>
        <taxon>Bacteroidota</taxon>
        <taxon>Cytophagia</taxon>
        <taxon>Cytophagales</taxon>
        <taxon>Mangrovivirgaceae</taxon>
        <taxon>Mangrovivirga</taxon>
    </lineage>
</organism>
<evidence type="ECO:0000313" key="2">
    <source>
        <dbReference type="Proteomes" id="UP001209885"/>
    </source>
</evidence>
<evidence type="ECO:0000313" key="1">
    <source>
        <dbReference type="EMBL" id="MCX2744178.1"/>
    </source>
</evidence>
<sequence length="90" mass="9920">MISISFIPCNDQHDSHQDEEIVVNSNDHDHAEDSENCSPLCVCNCCHTNLVFNGFNFIAEATAYNSSGNSIYVTSIIEGYKGLPLQPPRS</sequence>
<protein>
    <submittedName>
        <fullName evidence="1">Uncharacterized protein</fullName>
    </submittedName>
</protein>
<keyword evidence="2" id="KW-1185">Reference proteome</keyword>
<reference evidence="1 2" key="1">
    <citation type="submission" date="2022-11" db="EMBL/GenBank/DDBJ databases">
        <title>The characterization of three novel Bacteroidetes species and genomic analysis of their roles in tidal elemental geochemical cycles.</title>
        <authorList>
            <person name="Ma K."/>
        </authorList>
    </citation>
    <scope>NUCLEOTIDE SEQUENCE [LARGE SCALE GENOMIC DNA]</scope>
    <source>
        <strain evidence="1 2">M17</strain>
    </source>
</reference>
<dbReference type="Pfam" id="PF20365">
    <property type="entry name" value="DUF6660"/>
    <property type="match status" value="1"/>
</dbReference>
<dbReference type="Proteomes" id="UP001209885">
    <property type="component" value="Unassembled WGS sequence"/>
</dbReference>
<proteinExistence type="predicted"/>
<comment type="caution">
    <text evidence="1">The sequence shown here is derived from an EMBL/GenBank/DDBJ whole genome shotgun (WGS) entry which is preliminary data.</text>
</comment>
<dbReference type="EMBL" id="JAPFQN010000005">
    <property type="protein sequence ID" value="MCX2744178.1"/>
    <property type="molecule type" value="Genomic_DNA"/>
</dbReference>